<sequence>MSITVKEALSLPDFQQIKLIAGEAGAHRIIKWVTIVEIIEDVTRVQAGEFLITTGYGMEVEENRRRLIDQLANQRLSAIAVHTGFYLKTIHPDLIDAANRYELPLIEIPKHLNFSDVTQTLLGHIVNKNFQNIQITQKVHHELTSLVLSNKGLSAVLATLSKHMEAEVYLYNSLQGCFEGEYIPVELSDWKLAPPAKPTLINDSQFVYPIATDQNYYGYLMVVKHIPLTELDDLLLEQASIVCALEFLKQKTVQEVFLRLQGDFFDELLEQPELDPKYIQEQCYKLNYDSSGEFLIMQLHSTTSESAVLTSFIRYWNMTCKVNILIREKYHSVILLIKLPVNKEERSTMIQTIVQGWKNYAKEPLYIGISDAFQGLNDVSVRAREAKYALQTALLTKKQVLSYREIGAYEALFEMKEMKVDLSKFYSKWLQPLLAYDEKHESYLLNTLECYLQNKTNIKNAAAELFIHRHTLKYRLEKIEEKTGRDLQDAHNLTQFHLAIMAYRLDHSDSSLFY</sequence>
<name>A0ABR5ASU5_BACBA</name>
<dbReference type="Pfam" id="PF13556">
    <property type="entry name" value="HTH_30"/>
    <property type="match status" value="1"/>
</dbReference>
<dbReference type="Pfam" id="PF17853">
    <property type="entry name" value="GGDEF_2"/>
    <property type="match status" value="1"/>
</dbReference>
<evidence type="ECO:0000259" key="3">
    <source>
        <dbReference type="Pfam" id="PF13556"/>
    </source>
</evidence>
<dbReference type="InterPro" id="IPR051448">
    <property type="entry name" value="CdaR-like_regulators"/>
</dbReference>
<dbReference type="PANTHER" id="PTHR33744">
    <property type="entry name" value="CARBOHYDRATE DIACID REGULATOR"/>
    <property type="match status" value="1"/>
</dbReference>
<dbReference type="EMBL" id="JXLP01000012">
    <property type="protein sequence ID" value="KIL77724.1"/>
    <property type="molecule type" value="Genomic_DNA"/>
</dbReference>
<evidence type="ECO:0000313" key="5">
    <source>
        <dbReference type="EMBL" id="KIL77724.1"/>
    </source>
</evidence>
<dbReference type="RefSeq" id="WP_041113995.1">
    <property type="nucleotide sequence ID" value="NZ_JARTHD010000009.1"/>
</dbReference>
<reference evidence="5 6" key="1">
    <citation type="submission" date="2015-01" db="EMBL/GenBank/DDBJ databases">
        <title>Genome Assembly of Bacillus badius MTCC 1458.</title>
        <authorList>
            <person name="Verma A."/>
            <person name="Khatri I."/>
            <person name="Mual P."/>
            <person name="Subramanian S."/>
            <person name="Krishnamurthi S."/>
        </authorList>
    </citation>
    <scope>NUCLEOTIDE SEQUENCE [LARGE SCALE GENOMIC DNA]</scope>
    <source>
        <strain evidence="5 6">MTCC 1458</strain>
    </source>
</reference>
<comment type="similarity">
    <text evidence="1">Belongs to the CdaR family.</text>
</comment>
<organism evidence="5 6">
    <name type="scientific">Bacillus badius</name>
    <dbReference type="NCBI Taxonomy" id="1455"/>
    <lineage>
        <taxon>Bacteria</taxon>
        <taxon>Bacillati</taxon>
        <taxon>Bacillota</taxon>
        <taxon>Bacilli</taxon>
        <taxon>Bacillales</taxon>
        <taxon>Bacillaceae</taxon>
        <taxon>Pseudobacillus</taxon>
    </lineage>
</organism>
<dbReference type="PANTHER" id="PTHR33744:SF1">
    <property type="entry name" value="DNA-BINDING TRANSCRIPTIONAL ACTIVATOR ADER"/>
    <property type="match status" value="1"/>
</dbReference>
<feature type="domain" description="CdaR GGDEF-like" evidence="4">
    <location>
        <begin position="278"/>
        <end position="391"/>
    </location>
</feature>
<evidence type="ECO:0000256" key="1">
    <source>
        <dbReference type="ARBA" id="ARBA00006754"/>
    </source>
</evidence>
<dbReference type="Gene3D" id="1.10.10.2840">
    <property type="entry name" value="PucR C-terminal helix-turn-helix domain"/>
    <property type="match status" value="1"/>
</dbReference>
<gene>
    <name evidence="5" type="ORF">SD77_1053</name>
</gene>
<protein>
    <submittedName>
        <fullName evidence="5">Transcriptional regulatory protein</fullName>
    </submittedName>
</protein>
<comment type="caution">
    <text evidence="5">The sequence shown here is derived from an EMBL/GenBank/DDBJ whole genome shotgun (WGS) entry which is preliminary data.</text>
</comment>
<dbReference type="InterPro" id="IPR012914">
    <property type="entry name" value="PucR_dom"/>
</dbReference>
<dbReference type="Proteomes" id="UP000031982">
    <property type="component" value="Unassembled WGS sequence"/>
</dbReference>
<accession>A0ABR5ASU5</accession>
<evidence type="ECO:0000259" key="4">
    <source>
        <dbReference type="Pfam" id="PF17853"/>
    </source>
</evidence>
<dbReference type="InterPro" id="IPR041522">
    <property type="entry name" value="CdaR_GGDEF"/>
</dbReference>
<dbReference type="Pfam" id="PF07905">
    <property type="entry name" value="PucR"/>
    <property type="match status" value="1"/>
</dbReference>
<evidence type="ECO:0000313" key="6">
    <source>
        <dbReference type="Proteomes" id="UP000031982"/>
    </source>
</evidence>
<keyword evidence="6" id="KW-1185">Reference proteome</keyword>
<dbReference type="InterPro" id="IPR025736">
    <property type="entry name" value="PucR_C-HTH_dom"/>
</dbReference>
<proteinExistence type="inferred from homology"/>
<feature type="domain" description="PucR C-terminal helix-turn-helix" evidence="3">
    <location>
        <begin position="444"/>
        <end position="501"/>
    </location>
</feature>
<dbReference type="InterPro" id="IPR042070">
    <property type="entry name" value="PucR_C-HTH_sf"/>
</dbReference>
<evidence type="ECO:0000259" key="2">
    <source>
        <dbReference type="Pfam" id="PF07905"/>
    </source>
</evidence>
<feature type="domain" description="Purine catabolism PurC-like" evidence="2">
    <location>
        <begin position="8"/>
        <end position="125"/>
    </location>
</feature>